<keyword evidence="2" id="KW-1185">Reference proteome</keyword>
<name>A0A158A7L0_9BURK</name>
<organism evidence="1 2">
    <name type="scientific">Caballeronia calidae</name>
    <dbReference type="NCBI Taxonomy" id="1777139"/>
    <lineage>
        <taxon>Bacteria</taxon>
        <taxon>Pseudomonadati</taxon>
        <taxon>Pseudomonadota</taxon>
        <taxon>Betaproteobacteria</taxon>
        <taxon>Burkholderiales</taxon>
        <taxon>Burkholderiaceae</taxon>
        <taxon>Caballeronia</taxon>
    </lineage>
</organism>
<sequence>MECVGRSYEYGQNQKVDDVFDPLRPFLDALHPSITLLERVENSLVAFGTHGLMYRYSLLIPCNRRNSFVVSCHRNPVIEKAAS</sequence>
<evidence type="ECO:0000313" key="1">
    <source>
        <dbReference type="EMBL" id="SAK53699.1"/>
    </source>
</evidence>
<comment type="caution">
    <text evidence="1">The sequence shown here is derived from an EMBL/GenBank/DDBJ whole genome shotgun (WGS) entry which is preliminary data.</text>
</comment>
<dbReference type="EMBL" id="FCOX02000004">
    <property type="protein sequence ID" value="SAK53699.1"/>
    <property type="molecule type" value="Genomic_DNA"/>
</dbReference>
<dbReference type="Proteomes" id="UP000071859">
    <property type="component" value="Unassembled WGS sequence"/>
</dbReference>
<protein>
    <submittedName>
        <fullName evidence="1">Uncharacterized protein</fullName>
    </submittedName>
</protein>
<dbReference type="AlphaFoldDB" id="A0A158A7L0"/>
<accession>A0A158A7L0</accession>
<evidence type="ECO:0000313" key="2">
    <source>
        <dbReference type="Proteomes" id="UP000071859"/>
    </source>
</evidence>
<proteinExistence type="predicted"/>
<gene>
    <name evidence="1" type="ORF">AWB78_01351</name>
</gene>
<reference evidence="1" key="1">
    <citation type="submission" date="2016-01" db="EMBL/GenBank/DDBJ databases">
        <authorList>
            <person name="Peeters C."/>
        </authorList>
    </citation>
    <scope>NUCLEOTIDE SEQUENCE</scope>
    <source>
        <strain evidence="1">LMG 29321</strain>
    </source>
</reference>